<feature type="chain" id="PRO_5015776887" description="DUF3575 domain-containing protein" evidence="1">
    <location>
        <begin position="22"/>
        <end position="201"/>
    </location>
</feature>
<accession>A0A2S7SS09</accession>
<dbReference type="OrthoDB" id="666428at2"/>
<evidence type="ECO:0008006" key="4">
    <source>
        <dbReference type="Google" id="ProtNLM"/>
    </source>
</evidence>
<gene>
    <name evidence="2" type="ORF">CJD36_019405</name>
</gene>
<keyword evidence="1" id="KW-0732">Signal</keyword>
<dbReference type="RefSeq" id="WP_105040861.1">
    <property type="nucleotide sequence ID" value="NZ_PPSL01000006.1"/>
</dbReference>
<protein>
    <recommendedName>
        <fullName evidence="4">DUF3575 domain-containing protein</fullName>
    </recommendedName>
</protein>
<organism evidence="2 3">
    <name type="scientific">Flavipsychrobacter stenotrophus</name>
    <dbReference type="NCBI Taxonomy" id="2077091"/>
    <lineage>
        <taxon>Bacteria</taxon>
        <taxon>Pseudomonadati</taxon>
        <taxon>Bacteroidota</taxon>
        <taxon>Chitinophagia</taxon>
        <taxon>Chitinophagales</taxon>
        <taxon>Chitinophagaceae</taxon>
        <taxon>Flavipsychrobacter</taxon>
    </lineage>
</organism>
<reference evidence="2 3" key="1">
    <citation type="submission" date="2018-01" db="EMBL/GenBank/DDBJ databases">
        <title>A novel member of the phylum Bacteroidetes isolated from glacier ice.</title>
        <authorList>
            <person name="Liu Q."/>
            <person name="Xin Y.-H."/>
        </authorList>
    </citation>
    <scope>NUCLEOTIDE SEQUENCE [LARGE SCALE GENOMIC DNA]</scope>
    <source>
        <strain evidence="2 3">RB1R16</strain>
    </source>
</reference>
<proteinExistence type="predicted"/>
<evidence type="ECO:0000313" key="2">
    <source>
        <dbReference type="EMBL" id="PQJ09411.1"/>
    </source>
</evidence>
<comment type="caution">
    <text evidence="2">The sequence shown here is derived from an EMBL/GenBank/DDBJ whole genome shotgun (WGS) entry which is preliminary data.</text>
</comment>
<name>A0A2S7SS09_9BACT</name>
<dbReference type="EMBL" id="PPSL01000006">
    <property type="protein sequence ID" value="PQJ09411.1"/>
    <property type="molecule type" value="Genomic_DNA"/>
</dbReference>
<evidence type="ECO:0000256" key="1">
    <source>
        <dbReference type="SAM" id="SignalP"/>
    </source>
</evidence>
<evidence type="ECO:0000313" key="3">
    <source>
        <dbReference type="Proteomes" id="UP000239872"/>
    </source>
</evidence>
<dbReference type="Proteomes" id="UP000239872">
    <property type="component" value="Unassembled WGS sequence"/>
</dbReference>
<dbReference type="AlphaFoldDB" id="A0A2S7SS09"/>
<keyword evidence="3" id="KW-1185">Reference proteome</keyword>
<sequence>MISKILLASALSLLITSNANAQEAAPVTDPTIPVLSPFNKVLAIAPMQFTENGVGLAVSYEQAVDKEAIVAFILPVIVTFNLAHDQKYGNKQDAMFYFMPGIKFYPTGGFGKIKYAIGPSLVLGAGQKTEPVYNPIVPEYKTRSNFLLGIMVNNSINFNATPHFYLGLDFGFGFTYIHKLDGENQGINGIVEGGLKLGYRF</sequence>
<feature type="signal peptide" evidence="1">
    <location>
        <begin position="1"/>
        <end position="21"/>
    </location>
</feature>